<comment type="subcellular location">
    <subcellularLocation>
        <location evidence="2">Cell membrane</location>
        <topology evidence="2">Multi-pass membrane protein</topology>
    </subcellularLocation>
</comment>
<proteinExistence type="inferred from homology"/>
<evidence type="ECO:0000256" key="1">
    <source>
        <dbReference type="ARBA" id="ARBA00001970"/>
    </source>
</evidence>
<feature type="transmembrane region" description="Helical" evidence="13">
    <location>
        <begin position="91"/>
        <end position="116"/>
    </location>
</feature>
<evidence type="ECO:0000313" key="16">
    <source>
        <dbReference type="Proteomes" id="UP000306236"/>
    </source>
</evidence>
<keyword evidence="9 13" id="KW-1133">Transmembrane helix</keyword>
<feature type="transmembrane region" description="Helical" evidence="13">
    <location>
        <begin position="24"/>
        <end position="42"/>
    </location>
</feature>
<evidence type="ECO:0000256" key="12">
    <source>
        <dbReference type="ARBA" id="ARBA00037975"/>
    </source>
</evidence>
<feature type="transmembrane region" description="Helical" evidence="13">
    <location>
        <begin position="161"/>
        <end position="183"/>
    </location>
</feature>
<feature type="domain" description="Cytochrome b561 bacterial/Ni-hydrogenase" evidence="14">
    <location>
        <begin position="18"/>
        <end position="194"/>
    </location>
</feature>
<comment type="cofactor">
    <cofactor evidence="1">
        <name>heme b</name>
        <dbReference type="ChEBI" id="CHEBI:60344"/>
    </cofactor>
</comment>
<evidence type="ECO:0000256" key="11">
    <source>
        <dbReference type="ARBA" id="ARBA00023136"/>
    </source>
</evidence>
<evidence type="ECO:0000256" key="13">
    <source>
        <dbReference type="SAM" id="Phobius"/>
    </source>
</evidence>
<dbReference type="GO" id="GO:0005886">
    <property type="term" value="C:plasma membrane"/>
    <property type="evidence" value="ECO:0007669"/>
    <property type="project" value="UniProtKB-SubCell"/>
</dbReference>
<evidence type="ECO:0000256" key="4">
    <source>
        <dbReference type="ARBA" id="ARBA00022475"/>
    </source>
</evidence>
<evidence type="ECO:0000256" key="9">
    <source>
        <dbReference type="ARBA" id="ARBA00022989"/>
    </source>
</evidence>
<sequence>MPANNATSNPWLDGPRSYGRISRVLHWAMALLFFWQFMGMIVKIAFGLNPRDSWIIHTHPEVGFILMVLMVVRALWAFCNMRRRPSHGTGFIARCAIFGHFGLYVLMLLVPLTALVRAWANGRGFAFLHAIPIVSPGQARPEILHFINITRESTGMSVHGLLGWMLLLLIVGHITMVIVHQWIWRDATLNKMLGTPR</sequence>
<dbReference type="Proteomes" id="UP000306236">
    <property type="component" value="Unassembled WGS sequence"/>
</dbReference>
<feature type="transmembrane region" description="Helical" evidence="13">
    <location>
        <begin position="62"/>
        <end position="79"/>
    </location>
</feature>
<dbReference type="PANTHER" id="PTHR30529:SF7">
    <property type="entry name" value="CYTOCHROME B561 BACTERIAL_NI-HYDROGENASE DOMAIN-CONTAINING PROTEIN"/>
    <property type="match status" value="1"/>
</dbReference>
<organism evidence="15 16">
    <name type="scientific">Lampropedia aestuarii</name>
    <dbReference type="NCBI Taxonomy" id="2562762"/>
    <lineage>
        <taxon>Bacteria</taxon>
        <taxon>Pseudomonadati</taxon>
        <taxon>Pseudomonadota</taxon>
        <taxon>Betaproteobacteria</taxon>
        <taxon>Burkholderiales</taxon>
        <taxon>Comamonadaceae</taxon>
        <taxon>Lampropedia</taxon>
    </lineage>
</organism>
<name>A0A4S5BPD5_9BURK</name>
<dbReference type="OrthoDB" id="8536275at2"/>
<evidence type="ECO:0000256" key="10">
    <source>
        <dbReference type="ARBA" id="ARBA00023004"/>
    </source>
</evidence>
<dbReference type="RefSeq" id="WP_136406605.1">
    <property type="nucleotide sequence ID" value="NZ_SSWX01000012.1"/>
</dbReference>
<keyword evidence="6 13" id="KW-0812">Transmembrane</keyword>
<gene>
    <name evidence="15" type="ORF">E8K88_10415</name>
</gene>
<comment type="caution">
    <text evidence="15">The sequence shown here is derived from an EMBL/GenBank/DDBJ whole genome shotgun (WGS) entry which is preliminary data.</text>
</comment>
<keyword evidence="7" id="KW-0479">Metal-binding</keyword>
<keyword evidence="3" id="KW-0813">Transport</keyword>
<evidence type="ECO:0000256" key="8">
    <source>
        <dbReference type="ARBA" id="ARBA00022982"/>
    </source>
</evidence>
<keyword evidence="8" id="KW-0249">Electron transport</keyword>
<keyword evidence="5" id="KW-0349">Heme</keyword>
<dbReference type="GO" id="GO:0022904">
    <property type="term" value="P:respiratory electron transport chain"/>
    <property type="evidence" value="ECO:0007669"/>
    <property type="project" value="InterPro"/>
</dbReference>
<evidence type="ECO:0000256" key="6">
    <source>
        <dbReference type="ARBA" id="ARBA00022692"/>
    </source>
</evidence>
<dbReference type="InterPro" id="IPR011577">
    <property type="entry name" value="Cyt_b561_bac/Ni-Hgenase"/>
</dbReference>
<evidence type="ECO:0000256" key="3">
    <source>
        <dbReference type="ARBA" id="ARBA00022448"/>
    </source>
</evidence>
<reference evidence="15 16" key="1">
    <citation type="submission" date="2019-04" db="EMBL/GenBank/DDBJ databases">
        <title>Lampropedia sp YIM MLB12 draf genome.</title>
        <authorList>
            <person name="Wang Y.-X."/>
        </authorList>
    </citation>
    <scope>NUCLEOTIDE SEQUENCE [LARGE SCALE GENOMIC DNA]</scope>
    <source>
        <strain evidence="15 16">YIM MLB12</strain>
    </source>
</reference>
<protein>
    <submittedName>
        <fullName evidence="15">Cytochrome b</fullName>
    </submittedName>
</protein>
<comment type="similarity">
    <text evidence="12">Belongs to the cytochrome b561 family.</text>
</comment>
<evidence type="ECO:0000256" key="7">
    <source>
        <dbReference type="ARBA" id="ARBA00022723"/>
    </source>
</evidence>
<evidence type="ECO:0000313" key="15">
    <source>
        <dbReference type="EMBL" id="THJ33003.1"/>
    </source>
</evidence>
<keyword evidence="16" id="KW-1185">Reference proteome</keyword>
<evidence type="ECO:0000259" key="14">
    <source>
        <dbReference type="Pfam" id="PF01292"/>
    </source>
</evidence>
<evidence type="ECO:0000256" key="2">
    <source>
        <dbReference type="ARBA" id="ARBA00004651"/>
    </source>
</evidence>
<evidence type="ECO:0000256" key="5">
    <source>
        <dbReference type="ARBA" id="ARBA00022617"/>
    </source>
</evidence>
<dbReference type="Pfam" id="PF01292">
    <property type="entry name" value="Ni_hydr_CYTB"/>
    <property type="match status" value="1"/>
</dbReference>
<dbReference type="InterPro" id="IPR016174">
    <property type="entry name" value="Di-haem_cyt_TM"/>
</dbReference>
<dbReference type="GO" id="GO:0020037">
    <property type="term" value="F:heme binding"/>
    <property type="evidence" value="ECO:0007669"/>
    <property type="project" value="TreeGrafter"/>
</dbReference>
<keyword evidence="10" id="KW-0408">Iron</keyword>
<dbReference type="GO" id="GO:0009055">
    <property type="term" value="F:electron transfer activity"/>
    <property type="evidence" value="ECO:0007669"/>
    <property type="project" value="InterPro"/>
</dbReference>
<dbReference type="AlphaFoldDB" id="A0A4S5BPD5"/>
<accession>A0A4S5BPD5</accession>
<keyword evidence="11 13" id="KW-0472">Membrane</keyword>
<dbReference type="GO" id="GO:0046872">
    <property type="term" value="F:metal ion binding"/>
    <property type="evidence" value="ECO:0007669"/>
    <property type="project" value="UniProtKB-KW"/>
</dbReference>
<dbReference type="PANTHER" id="PTHR30529">
    <property type="entry name" value="CYTOCHROME B561"/>
    <property type="match status" value="1"/>
</dbReference>
<dbReference type="SUPFAM" id="SSF81342">
    <property type="entry name" value="Transmembrane di-heme cytochromes"/>
    <property type="match status" value="1"/>
</dbReference>
<dbReference type="InterPro" id="IPR052168">
    <property type="entry name" value="Cytochrome_b561_oxidase"/>
</dbReference>
<keyword evidence="4" id="KW-1003">Cell membrane</keyword>
<dbReference type="EMBL" id="SSWX01000012">
    <property type="protein sequence ID" value="THJ33003.1"/>
    <property type="molecule type" value="Genomic_DNA"/>
</dbReference>